<sequence length="101" mass="11483">MDEGFFLFLLFCGFLLLGAIIWCFLSTCLGLEIRRSDLWDALKPTSLAAVRQADRERRDRINRSEYHELETMGGTGLDRLSGGMGGDEIEMMRRGGPGRFY</sequence>
<reference evidence="3" key="1">
    <citation type="submission" date="2023-02" db="EMBL/GenBank/DDBJ databases">
        <title>Identification and recombinant expression of a fungal hydrolase from Papiliotrema laurentii that hydrolyzes apple cutin and clears colloidal polyester polyurethane.</title>
        <authorList>
            <consortium name="DOE Joint Genome Institute"/>
            <person name="Roman V.A."/>
            <person name="Bojanowski C."/>
            <person name="Crable B.R."/>
            <person name="Wagner D.N."/>
            <person name="Hung C.S."/>
            <person name="Nadeau L.J."/>
            <person name="Schratz L."/>
            <person name="Haridas S."/>
            <person name="Pangilinan J."/>
            <person name="Lipzen A."/>
            <person name="Na H."/>
            <person name="Yan M."/>
            <person name="Ng V."/>
            <person name="Grigoriev I.V."/>
            <person name="Spatafora J.W."/>
            <person name="Barlow D."/>
            <person name="Biffinger J."/>
            <person name="Kelley-Loughnane N."/>
            <person name="Varaljay V.A."/>
            <person name="Crookes-Goodson W.J."/>
        </authorList>
    </citation>
    <scope>NUCLEOTIDE SEQUENCE</scope>
    <source>
        <strain evidence="3">5307AH</strain>
    </source>
</reference>
<protein>
    <submittedName>
        <fullName evidence="3">Uncharacterized protein</fullName>
    </submittedName>
</protein>
<dbReference type="AlphaFoldDB" id="A0AAD9FU86"/>
<gene>
    <name evidence="3" type="ORF">DB88DRAFT_538298</name>
</gene>
<keyword evidence="2" id="KW-0812">Transmembrane</keyword>
<keyword evidence="4" id="KW-1185">Reference proteome</keyword>
<dbReference type="EMBL" id="JAODAN010000002">
    <property type="protein sequence ID" value="KAK1926401.1"/>
    <property type="molecule type" value="Genomic_DNA"/>
</dbReference>
<accession>A0AAD9FU86</accession>
<proteinExistence type="predicted"/>
<name>A0AAD9FU86_PAPLA</name>
<evidence type="ECO:0000313" key="4">
    <source>
        <dbReference type="Proteomes" id="UP001182556"/>
    </source>
</evidence>
<dbReference type="Proteomes" id="UP001182556">
    <property type="component" value="Unassembled WGS sequence"/>
</dbReference>
<keyword evidence="2" id="KW-1133">Transmembrane helix</keyword>
<evidence type="ECO:0000256" key="2">
    <source>
        <dbReference type="SAM" id="Phobius"/>
    </source>
</evidence>
<evidence type="ECO:0000256" key="1">
    <source>
        <dbReference type="SAM" id="MobiDB-lite"/>
    </source>
</evidence>
<keyword evidence="2" id="KW-0472">Membrane</keyword>
<evidence type="ECO:0000313" key="3">
    <source>
        <dbReference type="EMBL" id="KAK1926401.1"/>
    </source>
</evidence>
<organism evidence="3 4">
    <name type="scientific">Papiliotrema laurentii</name>
    <name type="common">Cryptococcus laurentii</name>
    <dbReference type="NCBI Taxonomy" id="5418"/>
    <lineage>
        <taxon>Eukaryota</taxon>
        <taxon>Fungi</taxon>
        <taxon>Dikarya</taxon>
        <taxon>Basidiomycota</taxon>
        <taxon>Agaricomycotina</taxon>
        <taxon>Tremellomycetes</taxon>
        <taxon>Tremellales</taxon>
        <taxon>Rhynchogastremaceae</taxon>
        <taxon>Papiliotrema</taxon>
    </lineage>
</organism>
<feature type="region of interest" description="Disordered" evidence="1">
    <location>
        <begin position="73"/>
        <end position="101"/>
    </location>
</feature>
<comment type="caution">
    <text evidence="3">The sequence shown here is derived from an EMBL/GenBank/DDBJ whole genome shotgun (WGS) entry which is preliminary data.</text>
</comment>
<feature type="transmembrane region" description="Helical" evidence="2">
    <location>
        <begin position="6"/>
        <end position="25"/>
    </location>
</feature>